<gene>
    <name evidence="2" type="ORF">CLV60_11533</name>
</gene>
<dbReference type="PROSITE" id="PS51257">
    <property type="entry name" value="PROKAR_LIPOPROTEIN"/>
    <property type="match status" value="1"/>
</dbReference>
<name>A0A2P8FQ35_9BACT</name>
<organism evidence="2 3">
    <name type="scientific">Dyadobacter jiangsuensis</name>
    <dbReference type="NCBI Taxonomy" id="1591085"/>
    <lineage>
        <taxon>Bacteria</taxon>
        <taxon>Pseudomonadati</taxon>
        <taxon>Bacteroidota</taxon>
        <taxon>Cytophagia</taxon>
        <taxon>Cytophagales</taxon>
        <taxon>Spirosomataceae</taxon>
        <taxon>Dyadobacter</taxon>
    </lineage>
</organism>
<dbReference type="Gene3D" id="2.60.40.2340">
    <property type="match status" value="1"/>
</dbReference>
<dbReference type="EMBL" id="PYAS01000015">
    <property type="protein sequence ID" value="PSL23838.1"/>
    <property type="molecule type" value="Genomic_DNA"/>
</dbReference>
<dbReference type="GO" id="GO:0016787">
    <property type="term" value="F:hydrolase activity"/>
    <property type="evidence" value="ECO:0007669"/>
    <property type="project" value="UniProtKB-KW"/>
</dbReference>
<dbReference type="Proteomes" id="UP000241964">
    <property type="component" value="Unassembled WGS sequence"/>
</dbReference>
<comment type="caution">
    <text evidence="2">The sequence shown here is derived from an EMBL/GenBank/DDBJ whole genome shotgun (WGS) entry which is preliminary data.</text>
</comment>
<keyword evidence="3" id="KW-1185">Reference proteome</keyword>
<dbReference type="AlphaFoldDB" id="A0A2P8FQ35"/>
<dbReference type="Pfam" id="PF13201">
    <property type="entry name" value="PCMD"/>
    <property type="match status" value="1"/>
</dbReference>
<dbReference type="Gene3D" id="2.60.120.890">
    <property type="entry name" value="BT2081, beta-jelly-roll domain"/>
    <property type="match status" value="1"/>
</dbReference>
<accession>A0A2P8FQ35</accession>
<sequence length="364" mass="39376">MKNTIAAATLLLIFWLAGCIRPEAENMEADILEVKLPDSILIAPPVLSNTTVRAFVKYEKMNIKAFALEFVLTPGATISPQSGVAQDFSSPVTYTVRSADGNWTKQYRVSLLQNTVSGTFFFENWALTPEANYGTPYEIEFGEQQNVWASGNSGFSLVTPEKAPEAYPTRQFTEAIEGKYSALLETKSTGTLGAMFNMPIAAGNLFLGSFDGSKSFTAPLEATVFGIPFNKKPVRFTGQYKYVSGGPVKDKNQQPVSPERLDECDIYAVIFKGSAGQPYLNGTNVLTDPSVVAVAQLANGRSTAGSGFVAFDIPFQYRAEIDPTDLAAYAYKLTVVFSSSKNGAVFEGAVGSKLLVDNVKILTE</sequence>
<feature type="domain" description="Putative carbohydrate metabolism" evidence="1">
    <location>
        <begin position="122"/>
        <end position="361"/>
    </location>
</feature>
<dbReference type="InterPro" id="IPR025112">
    <property type="entry name" value="PCMD"/>
</dbReference>
<dbReference type="InterPro" id="IPR038653">
    <property type="entry name" value="Put_CMD_sf"/>
</dbReference>
<evidence type="ECO:0000313" key="3">
    <source>
        <dbReference type="Proteomes" id="UP000241964"/>
    </source>
</evidence>
<dbReference type="OrthoDB" id="7012117at2"/>
<proteinExistence type="predicted"/>
<reference evidence="2 3" key="1">
    <citation type="submission" date="2018-03" db="EMBL/GenBank/DDBJ databases">
        <title>Genomic Encyclopedia of Archaeal and Bacterial Type Strains, Phase II (KMG-II): from individual species to whole genera.</title>
        <authorList>
            <person name="Goeker M."/>
        </authorList>
    </citation>
    <scope>NUCLEOTIDE SEQUENCE [LARGE SCALE GENOMIC DNA]</scope>
    <source>
        <strain evidence="2 3">DSM 29057</strain>
    </source>
</reference>
<dbReference type="RefSeq" id="WP_106598410.1">
    <property type="nucleotide sequence ID" value="NZ_PYAS01000015.1"/>
</dbReference>
<evidence type="ECO:0000313" key="2">
    <source>
        <dbReference type="EMBL" id="PSL23838.1"/>
    </source>
</evidence>
<protein>
    <submittedName>
        <fullName evidence="2">Putative glycosyl hydrolase or carbohydrate binding protein</fullName>
    </submittedName>
</protein>
<evidence type="ECO:0000259" key="1">
    <source>
        <dbReference type="Pfam" id="PF13201"/>
    </source>
</evidence>
<keyword evidence="2" id="KW-0378">Hydrolase</keyword>